<dbReference type="eggNOG" id="COG2133">
    <property type="taxonomic scope" value="Bacteria"/>
</dbReference>
<dbReference type="AlphaFoldDB" id="V5BNN1"/>
<sequence>MTHKLNSTLAFCLLSASFSAYALGPRVPDPIPTVITKGIVPIGLKTVAKGFVAPVTATFAPNDRNHLFVAEQNGKIWSIQVSDDQGGAKRLFANLGGLGLNLGCFGINYDERGLFGLAFHPNYRRNGLVYTYQSRPHAGSAGDCSVSGIPDHDNVVTEWKVKKPGSNKAKIDLSSGREVLREAHPQFNHNGGELRFGPDGMLYISIGDGGNADDQGPGHSLPNGNAQDLSNLNGKILRVDPMPGSGLPGYRIPGDNPFVNTAGARGEIWAYGFRNPYKMSFDGSTGKLYVADVGQNDVEEIDSVERGGNYGWPVKEGTFAFDQNGTADGFVTADVISGFVDPIAEHDHCIPPANLVGPCPQKEGVAIVGGFVYRGKAIKNLRGLYVFGNYSTDFSTSDGRLLYLDNQNQVKEFRIDGKARLGMSVLDIGQDARGELYVLGKSGATASNIGITDPRNKSGAIRKLVPHKSSESGKGTANPKPMNTTPTGPY</sequence>
<reference evidence="4 5" key="1">
    <citation type="journal article" date="2013" name="Genome Announc.">
        <title>Draft Genome Sequence of the Methanotrophic Gammaproteobacterium Methyloglobulus morosus DSM 22980 Strain KoM1.</title>
        <authorList>
            <person name="Poehlein A."/>
            <person name="Deutzmann J.S."/>
            <person name="Daniel R."/>
            <person name="Simeonova D.D."/>
        </authorList>
    </citation>
    <scope>NUCLEOTIDE SEQUENCE [LARGE SCALE GENOMIC DNA]</scope>
    <source>
        <strain evidence="4 5">KoM1</strain>
    </source>
</reference>
<dbReference type="STRING" id="1116472.MGMO_135c00030"/>
<feature type="region of interest" description="Disordered" evidence="1">
    <location>
        <begin position="448"/>
        <end position="490"/>
    </location>
</feature>
<evidence type="ECO:0000256" key="2">
    <source>
        <dbReference type="SAM" id="SignalP"/>
    </source>
</evidence>
<dbReference type="PANTHER" id="PTHR19328:SF75">
    <property type="entry name" value="ALDOSE SUGAR DEHYDROGENASE YLII"/>
    <property type="match status" value="1"/>
</dbReference>
<dbReference type="Proteomes" id="UP000017842">
    <property type="component" value="Unassembled WGS sequence"/>
</dbReference>
<dbReference type="EMBL" id="AYLO01000125">
    <property type="protein sequence ID" value="ESS69424.1"/>
    <property type="molecule type" value="Genomic_DNA"/>
</dbReference>
<feature type="compositionally biased region" description="Polar residues" evidence="1">
    <location>
        <begin position="481"/>
        <end position="490"/>
    </location>
</feature>
<feature type="region of interest" description="Disordered" evidence="1">
    <location>
        <begin position="207"/>
        <end position="227"/>
    </location>
</feature>
<organism evidence="4 5">
    <name type="scientific">Methyloglobulus morosus KoM1</name>
    <dbReference type="NCBI Taxonomy" id="1116472"/>
    <lineage>
        <taxon>Bacteria</taxon>
        <taxon>Pseudomonadati</taxon>
        <taxon>Pseudomonadota</taxon>
        <taxon>Gammaproteobacteria</taxon>
        <taxon>Methylococcales</taxon>
        <taxon>Methylococcaceae</taxon>
        <taxon>Methyloglobulus</taxon>
    </lineage>
</organism>
<keyword evidence="2" id="KW-0732">Signal</keyword>
<dbReference type="Gene3D" id="2.120.10.30">
    <property type="entry name" value="TolB, C-terminal domain"/>
    <property type="match status" value="1"/>
</dbReference>
<dbReference type="PANTHER" id="PTHR19328">
    <property type="entry name" value="HEDGEHOG-INTERACTING PROTEIN"/>
    <property type="match status" value="1"/>
</dbReference>
<feature type="domain" description="Glucose/Sorbosone dehydrogenase" evidence="3">
    <location>
        <begin position="54"/>
        <end position="356"/>
    </location>
</feature>
<name>V5BNN1_9GAMM</name>
<protein>
    <submittedName>
        <fullName evidence="4">Glucose/sorbosone dehydrogenase</fullName>
    </submittedName>
</protein>
<dbReference type="InterPro" id="IPR011042">
    <property type="entry name" value="6-blade_b-propeller_TolB-like"/>
</dbReference>
<proteinExistence type="predicted"/>
<evidence type="ECO:0000313" key="5">
    <source>
        <dbReference type="Proteomes" id="UP000017842"/>
    </source>
</evidence>
<gene>
    <name evidence="4" type="ORF">MGMO_135c00030</name>
</gene>
<feature type="chain" id="PRO_5004731465" evidence="2">
    <location>
        <begin position="23"/>
        <end position="490"/>
    </location>
</feature>
<dbReference type="Pfam" id="PF07995">
    <property type="entry name" value="GSDH"/>
    <property type="match status" value="1"/>
</dbReference>
<evidence type="ECO:0000259" key="3">
    <source>
        <dbReference type="Pfam" id="PF07995"/>
    </source>
</evidence>
<comment type="caution">
    <text evidence="4">The sequence shown here is derived from an EMBL/GenBank/DDBJ whole genome shotgun (WGS) entry which is preliminary data.</text>
</comment>
<dbReference type="InterPro" id="IPR011041">
    <property type="entry name" value="Quinoprot_gluc/sorb_DH_b-prop"/>
</dbReference>
<accession>V5BNN1</accession>
<dbReference type="RefSeq" id="WP_023496041.1">
    <property type="nucleotide sequence ID" value="NZ_AYLO01000125.1"/>
</dbReference>
<dbReference type="SUPFAM" id="SSF50952">
    <property type="entry name" value="Soluble quinoprotein glucose dehydrogenase"/>
    <property type="match status" value="1"/>
</dbReference>
<dbReference type="OrthoDB" id="338827at2"/>
<evidence type="ECO:0000256" key="1">
    <source>
        <dbReference type="SAM" id="MobiDB-lite"/>
    </source>
</evidence>
<feature type="signal peptide" evidence="2">
    <location>
        <begin position="1"/>
        <end position="22"/>
    </location>
</feature>
<dbReference type="InterPro" id="IPR012938">
    <property type="entry name" value="Glc/Sorbosone_DH"/>
</dbReference>
<dbReference type="PATRIC" id="fig|1116472.3.peg.3406"/>
<keyword evidence="5" id="KW-1185">Reference proteome</keyword>
<evidence type="ECO:0000313" key="4">
    <source>
        <dbReference type="EMBL" id="ESS69424.1"/>
    </source>
</evidence>